<protein>
    <submittedName>
        <fullName evidence="2">Uncharacterized protein</fullName>
    </submittedName>
</protein>
<reference evidence="2 3" key="1">
    <citation type="journal article" date="2019" name="Nat. Ecol. Evol.">
        <title>Megaphylogeny resolves global patterns of mushroom evolution.</title>
        <authorList>
            <person name="Varga T."/>
            <person name="Krizsan K."/>
            <person name="Foldi C."/>
            <person name="Dima B."/>
            <person name="Sanchez-Garcia M."/>
            <person name="Sanchez-Ramirez S."/>
            <person name="Szollosi G.J."/>
            <person name="Szarkandi J.G."/>
            <person name="Papp V."/>
            <person name="Albert L."/>
            <person name="Andreopoulos W."/>
            <person name="Angelini C."/>
            <person name="Antonin V."/>
            <person name="Barry K.W."/>
            <person name="Bougher N.L."/>
            <person name="Buchanan P."/>
            <person name="Buyck B."/>
            <person name="Bense V."/>
            <person name="Catcheside P."/>
            <person name="Chovatia M."/>
            <person name="Cooper J."/>
            <person name="Damon W."/>
            <person name="Desjardin D."/>
            <person name="Finy P."/>
            <person name="Geml J."/>
            <person name="Haridas S."/>
            <person name="Hughes K."/>
            <person name="Justo A."/>
            <person name="Karasinski D."/>
            <person name="Kautmanova I."/>
            <person name="Kiss B."/>
            <person name="Kocsube S."/>
            <person name="Kotiranta H."/>
            <person name="LaButti K.M."/>
            <person name="Lechner B.E."/>
            <person name="Liimatainen K."/>
            <person name="Lipzen A."/>
            <person name="Lukacs Z."/>
            <person name="Mihaltcheva S."/>
            <person name="Morgado L.N."/>
            <person name="Niskanen T."/>
            <person name="Noordeloos M.E."/>
            <person name="Ohm R.A."/>
            <person name="Ortiz-Santana B."/>
            <person name="Ovrebo C."/>
            <person name="Racz N."/>
            <person name="Riley R."/>
            <person name="Savchenko A."/>
            <person name="Shiryaev A."/>
            <person name="Soop K."/>
            <person name="Spirin V."/>
            <person name="Szebenyi C."/>
            <person name="Tomsovsky M."/>
            <person name="Tulloss R.E."/>
            <person name="Uehling J."/>
            <person name="Grigoriev I.V."/>
            <person name="Vagvolgyi C."/>
            <person name="Papp T."/>
            <person name="Martin F.M."/>
            <person name="Miettinen O."/>
            <person name="Hibbett D.S."/>
            <person name="Nagy L.G."/>
        </authorList>
    </citation>
    <scope>NUCLEOTIDE SEQUENCE [LARGE SCALE GENOMIC DNA]</scope>
    <source>
        <strain evidence="2 3">HHB13444</strain>
    </source>
</reference>
<dbReference type="InParanoid" id="A0A5C3NMY2"/>
<gene>
    <name evidence="2" type="ORF">K466DRAFT_570752</name>
</gene>
<evidence type="ECO:0000313" key="3">
    <source>
        <dbReference type="Proteomes" id="UP000308197"/>
    </source>
</evidence>
<keyword evidence="3" id="KW-1185">Reference proteome</keyword>
<name>A0A5C3NMY2_9APHY</name>
<evidence type="ECO:0000256" key="1">
    <source>
        <dbReference type="SAM" id="MobiDB-lite"/>
    </source>
</evidence>
<feature type="region of interest" description="Disordered" evidence="1">
    <location>
        <begin position="400"/>
        <end position="453"/>
    </location>
</feature>
<proteinExistence type="predicted"/>
<sequence length="453" mass="50816">MPPTRRLRSRINCGQSSERFRHFDIYSVTNDHPDIPFNQGLKALSTSATLALSVEFIAISRSQDGRRLSDILQSLKLHVNLSMDVSISWLVMTHVYYYIYADFVRFRRPACAIFPITAVRVAYSSGYAVWLVYEQPCDPVCVNMDICIMPGLSTGTESVVGTIQALSLVRHGWAFFEVQTSRGLIVLCVPKGWADVDYGISMRSRIMGYWRPAWLLQISPEIFTAVFNTLRGGMLSERRSASEDRSSAETIRPRTIGPRGGWAVLLTLDLQVTDAASSRYISWYGPRFAVAGYPPVPVALGRPFQLEVRYLDHRDGTIRYAADTRIRGTVFAIESVSTDSIEFVLCNDGPGHPYCYIIVPHRRPGFVSLPYEVEFACWLLRPYVYCTYWSENNLRPPVEDYPDNDTHTHSPSSSAHAAANHTQVQPTGLVMSGTVTRTSDFYPPSPPAESNAS</sequence>
<accession>A0A5C3NMY2</accession>
<dbReference type="EMBL" id="ML212449">
    <property type="protein sequence ID" value="TFK78574.1"/>
    <property type="molecule type" value="Genomic_DNA"/>
</dbReference>
<dbReference type="Proteomes" id="UP000308197">
    <property type="component" value="Unassembled WGS sequence"/>
</dbReference>
<feature type="compositionally biased region" description="Low complexity" evidence="1">
    <location>
        <begin position="409"/>
        <end position="422"/>
    </location>
</feature>
<organism evidence="2 3">
    <name type="scientific">Polyporus arcularius HHB13444</name>
    <dbReference type="NCBI Taxonomy" id="1314778"/>
    <lineage>
        <taxon>Eukaryota</taxon>
        <taxon>Fungi</taxon>
        <taxon>Dikarya</taxon>
        <taxon>Basidiomycota</taxon>
        <taxon>Agaricomycotina</taxon>
        <taxon>Agaricomycetes</taxon>
        <taxon>Polyporales</taxon>
        <taxon>Polyporaceae</taxon>
        <taxon>Polyporus</taxon>
    </lineage>
</organism>
<evidence type="ECO:0000313" key="2">
    <source>
        <dbReference type="EMBL" id="TFK78574.1"/>
    </source>
</evidence>
<dbReference type="AlphaFoldDB" id="A0A5C3NMY2"/>